<keyword evidence="6" id="KW-1185">Reference proteome</keyword>
<evidence type="ECO:0000313" key="6">
    <source>
        <dbReference type="Proteomes" id="UP001257948"/>
    </source>
</evidence>
<dbReference type="Gene3D" id="1.10.10.10">
    <property type="entry name" value="Winged helix-like DNA-binding domain superfamily/Winged helix DNA-binding domain"/>
    <property type="match status" value="1"/>
</dbReference>
<evidence type="ECO:0000256" key="3">
    <source>
        <dbReference type="ARBA" id="ARBA00023163"/>
    </source>
</evidence>
<evidence type="ECO:0000256" key="1">
    <source>
        <dbReference type="ARBA" id="ARBA00023015"/>
    </source>
</evidence>
<dbReference type="PANTHER" id="PTHR44688">
    <property type="entry name" value="DNA-BINDING TRANSCRIPTIONAL ACTIVATOR DEVR_DOSR"/>
    <property type="match status" value="1"/>
</dbReference>
<dbReference type="InterPro" id="IPR000792">
    <property type="entry name" value="Tscrpt_reg_LuxR_C"/>
</dbReference>
<sequence>MTRATNDGDRAGPGSTEAVLEAALRVREAARRVARGTGPARDVLRALSGVVDHDRASLARWDARLRRHVVLADDYTPAAREHLCARLHEDPLFARVRRPGGALWLHDVPPGLRALSTTVREVIEPSGFEDGLTRCLFAQDGRYVGVLNLSMERRRAARPGSAQVLDLLDDCLAAAVDPPEGTVTAVERGAASHPGGLTSREVQVLAELTAGRTNREIAERLFVTVRTVATHIEHILAKLDVPNRAAAAGRAATWGLEPPE</sequence>
<comment type="caution">
    <text evidence="5">The sequence shown here is derived from an EMBL/GenBank/DDBJ whole genome shotgun (WGS) entry which is preliminary data.</text>
</comment>
<dbReference type="PRINTS" id="PR00038">
    <property type="entry name" value="HTHLUXR"/>
</dbReference>
<dbReference type="CDD" id="cd06170">
    <property type="entry name" value="LuxR_C_like"/>
    <property type="match status" value="1"/>
</dbReference>
<dbReference type="Pfam" id="PF00196">
    <property type="entry name" value="GerE"/>
    <property type="match status" value="1"/>
</dbReference>
<dbReference type="Proteomes" id="UP001257948">
    <property type="component" value="Unassembled WGS sequence"/>
</dbReference>
<dbReference type="SUPFAM" id="SSF46894">
    <property type="entry name" value="C-terminal effector domain of the bipartite response regulators"/>
    <property type="match status" value="1"/>
</dbReference>
<keyword evidence="1" id="KW-0805">Transcription regulation</keyword>
<evidence type="ECO:0000259" key="4">
    <source>
        <dbReference type="PROSITE" id="PS50043"/>
    </source>
</evidence>
<dbReference type="RefSeq" id="WP_314202861.1">
    <property type="nucleotide sequence ID" value="NZ_JAVTLL010000014.1"/>
</dbReference>
<reference evidence="6" key="1">
    <citation type="submission" date="2023-07" db="EMBL/GenBank/DDBJ databases">
        <title>Draft genome sequence of the endophytic actinobacterium Streptomyces justiciae WPN32, a potential antibiotic producer.</title>
        <authorList>
            <person name="Yasawong M."/>
            <person name="Pana W."/>
            <person name="Ganta P."/>
            <person name="Santapan N."/>
            <person name="Songngamsuk T."/>
            <person name="Phatcharaharikarn M."/>
            <person name="Kerdtoob S."/>
            <person name="Nantapong N."/>
        </authorList>
    </citation>
    <scope>NUCLEOTIDE SEQUENCE [LARGE SCALE GENOMIC DNA]</scope>
    <source>
        <strain evidence="6">WPN32</strain>
    </source>
</reference>
<dbReference type="InterPro" id="IPR016032">
    <property type="entry name" value="Sig_transdc_resp-reg_C-effctor"/>
</dbReference>
<gene>
    <name evidence="5" type="ORF">RQC66_21475</name>
</gene>
<keyword evidence="2" id="KW-0238">DNA-binding</keyword>
<protein>
    <submittedName>
        <fullName evidence="5">Helix-turn-helix transcriptional regulator</fullName>
    </submittedName>
</protein>
<evidence type="ECO:0000313" key="5">
    <source>
        <dbReference type="EMBL" id="MDT7843299.1"/>
    </source>
</evidence>
<evidence type="ECO:0000256" key="2">
    <source>
        <dbReference type="ARBA" id="ARBA00023125"/>
    </source>
</evidence>
<name>A0ABU3LVN4_9ACTN</name>
<dbReference type="PANTHER" id="PTHR44688:SF16">
    <property type="entry name" value="DNA-BINDING TRANSCRIPTIONAL ACTIVATOR DEVR_DOSR"/>
    <property type="match status" value="1"/>
</dbReference>
<keyword evidence="3" id="KW-0804">Transcription</keyword>
<proteinExistence type="predicted"/>
<dbReference type="SUPFAM" id="SSF55781">
    <property type="entry name" value="GAF domain-like"/>
    <property type="match status" value="1"/>
</dbReference>
<dbReference type="SMART" id="SM00421">
    <property type="entry name" value="HTH_LUXR"/>
    <property type="match status" value="1"/>
</dbReference>
<dbReference type="PROSITE" id="PS50043">
    <property type="entry name" value="HTH_LUXR_2"/>
    <property type="match status" value="1"/>
</dbReference>
<dbReference type="PROSITE" id="PS00622">
    <property type="entry name" value="HTH_LUXR_1"/>
    <property type="match status" value="1"/>
</dbReference>
<accession>A0ABU3LVN4</accession>
<organism evidence="5 6">
    <name type="scientific">Streptomyces justiciae</name>
    <dbReference type="NCBI Taxonomy" id="2780140"/>
    <lineage>
        <taxon>Bacteria</taxon>
        <taxon>Bacillati</taxon>
        <taxon>Actinomycetota</taxon>
        <taxon>Actinomycetes</taxon>
        <taxon>Kitasatosporales</taxon>
        <taxon>Streptomycetaceae</taxon>
        <taxon>Streptomyces</taxon>
    </lineage>
</organism>
<dbReference type="InterPro" id="IPR036388">
    <property type="entry name" value="WH-like_DNA-bd_sf"/>
</dbReference>
<feature type="domain" description="HTH luxR-type" evidence="4">
    <location>
        <begin position="190"/>
        <end position="255"/>
    </location>
</feature>
<dbReference type="EMBL" id="JAVTLL010000014">
    <property type="protein sequence ID" value="MDT7843299.1"/>
    <property type="molecule type" value="Genomic_DNA"/>
</dbReference>